<dbReference type="GO" id="GO:0003723">
    <property type="term" value="F:RNA binding"/>
    <property type="evidence" value="ECO:0007669"/>
    <property type="project" value="InterPro"/>
</dbReference>
<comment type="catalytic activity">
    <reaction evidence="4">
        <text>uridine(38/39/40) in tRNA = pseudouridine(38/39/40) in tRNA</text>
        <dbReference type="Rhea" id="RHEA:22376"/>
        <dbReference type="Rhea" id="RHEA-COMP:10085"/>
        <dbReference type="Rhea" id="RHEA-COMP:10087"/>
        <dbReference type="ChEBI" id="CHEBI:65314"/>
        <dbReference type="ChEBI" id="CHEBI:65315"/>
        <dbReference type="EC" id="5.4.99.12"/>
    </reaction>
</comment>
<reference evidence="7" key="2">
    <citation type="submission" date="2020-12" db="EMBL/GenBank/DDBJ databases">
        <title>New Spironucleus salmonicida genome in near-complete chromosomes.</title>
        <authorList>
            <person name="Xu F."/>
            <person name="Kurt Z."/>
            <person name="Jimenez-Gonzalez A."/>
            <person name="Astvaldsson A."/>
            <person name="Andersson J.O."/>
            <person name="Svard S.G."/>
        </authorList>
    </citation>
    <scope>NUCLEOTIDE SEQUENCE</scope>
    <source>
        <strain evidence="7">ATCC 50377</strain>
    </source>
</reference>
<evidence type="ECO:0000256" key="2">
    <source>
        <dbReference type="ARBA" id="ARBA00022694"/>
    </source>
</evidence>
<name>V6M0D9_9EUKA</name>
<dbReference type="EMBL" id="KI546073">
    <property type="protein sequence ID" value="EST46599.1"/>
    <property type="molecule type" value="Genomic_DNA"/>
</dbReference>
<dbReference type="InterPro" id="IPR020094">
    <property type="entry name" value="TruA/RsuA/RluB/E/F_N"/>
</dbReference>
<dbReference type="InterPro" id="IPR001406">
    <property type="entry name" value="PsdUridine_synth_TruA"/>
</dbReference>
<organism evidence="6">
    <name type="scientific">Spironucleus salmonicida</name>
    <dbReference type="NCBI Taxonomy" id="348837"/>
    <lineage>
        <taxon>Eukaryota</taxon>
        <taxon>Metamonada</taxon>
        <taxon>Diplomonadida</taxon>
        <taxon>Hexamitidae</taxon>
        <taxon>Hexamitinae</taxon>
        <taxon>Spironucleus</taxon>
    </lineage>
</organism>
<dbReference type="Gene3D" id="3.30.70.580">
    <property type="entry name" value="Pseudouridine synthase I, catalytic domain, N-terminal subdomain"/>
    <property type="match status" value="1"/>
</dbReference>
<dbReference type="OrthoDB" id="271910at2759"/>
<dbReference type="Gene3D" id="3.30.70.660">
    <property type="entry name" value="Pseudouridine synthase I, catalytic domain, C-terminal subdomain"/>
    <property type="match status" value="1"/>
</dbReference>
<dbReference type="PANTHER" id="PTHR11142:SF5">
    <property type="entry name" value="TRNA PSEUDOURIDINE(38_39) SYNTHASE"/>
    <property type="match status" value="1"/>
</dbReference>
<evidence type="ECO:0000256" key="4">
    <source>
        <dbReference type="RuleBase" id="RU003792"/>
    </source>
</evidence>
<dbReference type="VEuPathDB" id="GiardiaDB:SS50377_27623"/>
<gene>
    <name evidence="6" type="ORF">SS50377_13403</name>
    <name evidence="7" type="ORF">SS50377_27623</name>
</gene>
<dbReference type="EMBL" id="AUWU02000007">
    <property type="protein sequence ID" value="KAH0571322.1"/>
    <property type="molecule type" value="Genomic_DNA"/>
</dbReference>
<feature type="domain" description="Pseudouridine synthase I TruA alpha/beta" evidence="5">
    <location>
        <begin position="171"/>
        <end position="267"/>
    </location>
</feature>
<evidence type="ECO:0000256" key="1">
    <source>
        <dbReference type="ARBA" id="ARBA00009375"/>
    </source>
</evidence>
<dbReference type="GO" id="GO:0005634">
    <property type="term" value="C:nucleus"/>
    <property type="evidence" value="ECO:0007669"/>
    <property type="project" value="TreeGrafter"/>
</dbReference>
<dbReference type="GO" id="GO:0031119">
    <property type="term" value="P:tRNA pseudouridine synthesis"/>
    <property type="evidence" value="ECO:0007669"/>
    <property type="project" value="TreeGrafter"/>
</dbReference>
<keyword evidence="3 4" id="KW-0413">Isomerase</keyword>
<dbReference type="Pfam" id="PF01416">
    <property type="entry name" value="PseudoU_synth_1"/>
    <property type="match status" value="1"/>
</dbReference>
<accession>V6M0D9</accession>
<proteinExistence type="inferred from homology"/>
<evidence type="ECO:0000256" key="3">
    <source>
        <dbReference type="ARBA" id="ARBA00023235"/>
    </source>
</evidence>
<dbReference type="GO" id="GO:1990481">
    <property type="term" value="P:mRNA pseudouridine synthesis"/>
    <property type="evidence" value="ECO:0007669"/>
    <property type="project" value="TreeGrafter"/>
</dbReference>
<protein>
    <recommendedName>
        <fullName evidence="4">tRNA pseudouridine synthase</fullName>
        <ecNumber evidence="4">5.4.99.12</ecNumber>
    </recommendedName>
</protein>
<keyword evidence="2 4" id="KW-0819">tRNA processing</keyword>
<evidence type="ECO:0000313" key="7">
    <source>
        <dbReference type="EMBL" id="KAH0571322.1"/>
    </source>
</evidence>
<sequence>MLAKHYKLLLDLAKTSDTAKALFEKHFPLVPTEPNVHQIYFPTLFLFAYDGRFTAGSAYAPDNPFAAESFIFASLFTLKLIDAAPRNPDRSGRTDAGVSARRNAVRIDLLRQDKGVVKKLNCVLPPYVRILAAAPVPKPDFSLRFSAKSRIYVYKLGVENENQIQMLHNFCQSFVGTWDFSSLSNEERGRNCIRTILRSQCIKRDSQCEFWVCGVGFCRNQVRCMVGALLECLALKSDVIPLYLNGARAKQYQMASSYNLCFVECVYMPEICWKGDFEVSIGGQMWGNVSQEIWAQNTDEKLEKEDVM</sequence>
<keyword evidence="8" id="KW-1185">Reference proteome</keyword>
<dbReference type="GO" id="GO:0160147">
    <property type="term" value="F:tRNA pseudouridine(38-40) synthase activity"/>
    <property type="evidence" value="ECO:0007669"/>
    <property type="project" value="UniProtKB-EC"/>
</dbReference>
<dbReference type="Proteomes" id="UP000018208">
    <property type="component" value="Unassembled WGS sequence"/>
</dbReference>
<evidence type="ECO:0000313" key="8">
    <source>
        <dbReference type="Proteomes" id="UP000018208"/>
    </source>
</evidence>
<dbReference type="GO" id="GO:0005737">
    <property type="term" value="C:cytoplasm"/>
    <property type="evidence" value="ECO:0007669"/>
    <property type="project" value="TreeGrafter"/>
</dbReference>
<dbReference type="SUPFAM" id="SSF55120">
    <property type="entry name" value="Pseudouridine synthase"/>
    <property type="match status" value="1"/>
</dbReference>
<dbReference type="PANTHER" id="PTHR11142">
    <property type="entry name" value="PSEUDOURIDYLATE SYNTHASE"/>
    <property type="match status" value="1"/>
</dbReference>
<dbReference type="InterPro" id="IPR020103">
    <property type="entry name" value="PsdUridine_synth_cat_dom_sf"/>
</dbReference>
<comment type="similarity">
    <text evidence="1 4">Belongs to the tRNA pseudouridine synthase TruA family.</text>
</comment>
<evidence type="ECO:0000313" key="6">
    <source>
        <dbReference type="EMBL" id="EST46599.1"/>
    </source>
</evidence>
<dbReference type="AlphaFoldDB" id="V6M0D9"/>
<dbReference type="InterPro" id="IPR020097">
    <property type="entry name" value="PsdUridine_synth_TruA_a/b_dom"/>
</dbReference>
<reference evidence="6 7" key="1">
    <citation type="journal article" date="2014" name="PLoS Genet.">
        <title>The Genome of Spironucleus salmonicida Highlights a Fish Pathogen Adapted to Fluctuating Environments.</title>
        <authorList>
            <person name="Xu F."/>
            <person name="Jerlstrom-Hultqvist J."/>
            <person name="Einarsson E."/>
            <person name="Astvaldsson A."/>
            <person name="Svard S.G."/>
            <person name="Andersson J.O."/>
        </authorList>
    </citation>
    <scope>NUCLEOTIDE SEQUENCE</scope>
    <source>
        <strain evidence="7">ATCC 50377</strain>
    </source>
</reference>
<dbReference type="EC" id="5.4.99.12" evidence="4"/>
<dbReference type="InterPro" id="IPR020095">
    <property type="entry name" value="PsdUridine_synth_TruA_C"/>
</dbReference>
<evidence type="ECO:0000259" key="5">
    <source>
        <dbReference type="Pfam" id="PF01416"/>
    </source>
</evidence>